<sequence>MELIFNYSHCTDSILFYSILCSPGSSSILATMYMRSDPSMGLISKIQQHLPLSVHVSLSPQGQSLLCALLFSTLLWLSLILTLRFSLKLLLSYHRWMFETHTHMSHTTRVWGVRGSDWTLWWAG</sequence>
<dbReference type="Proteomes" id="UP000472271">
    <property type="component" value="Unassembled WGS sequence"/>
</dbReference>
<protein>
    <submittedName>
        <fullName evidence="2">Uncharacterized protein</fullName>
    </submittedName>
</protein>
<reference evidence="2" key="1">
    <citation type="submission" date="2025-08" db="UniProtKB">
        <authorList>
            <consortium name="Ensembl"/>
        </authorList>
    </citation>
    <scope>IDENTIFICATION</scope>
</reference>
<organism evidence="2 3">
    <name type="scientific">Sphaeramia orbicularis</name>
    <name type="common">orbiculate cardinalfish</name>
    <dbReference type="NCBI Taxonomy" id="375764"/>
    <lineage>
        <taxon>Eukaryota</taxon>
        <taxon>Metazoa</taxon>
        <taxon>Chordata</taxon>
        <taxon>Craniata</taxon>
        <taxon>Vertebrata</taxon>
        <taxon>Euteleostomi</taxon>
        <taxon>Actinopterygii</taxon>
        <taxon>Neopterygii</taxon>
        <taxon>Teleostei</taxon>
        <taxon>Neoteleostei</taxon>
        <taxon>Acanthomorphata</taxon>
        <taxon>Gobiaria</taxon>
        <taxon>Kurtiformes</taxon>
        <taxon>Apogonoidei</taxon>
        <taxon>Apogonidae</taxon>
        <taxon>Apogoninae</taxon>
        <taxon>Sphaeramia</taxon>
    </lineage>
</organism>
<accession>A0A673AX89</accession>
<keyword evidence="3" id="KW-1185">Reference proteome</keyword>
<dbReference type="AlphaFoldDB" id="A0A673AX89"/>
<name>A0A673AX89_9TELE</name>
<keyword evidence="1" id="KW-0472">Membrane</keyword>
<dbReference type="InParanoid" id="A0A673AX89"/>
<feature type="transmembrane region" description="Helical" evidence="1">
    <location>
        <begin position="14"/>
        <end position="34"/>
    </location>
</feature>
<keyword evidence="1" id="KW-0812">Transmembrane</keyword>
<evidence type="ECO:0000256" key="1">
    <source>
        <dbReference type="SAM" id="Phobius"/>
    </source>
</evidence>
<evidence type="ECO:0000313" key="3">
    <source>
        <dbReference type="Proteomes" id="UP000472271"/>
    </source>
</evidence>
<keyword evidence="1" id="KW-1133">Transmembrane helix</keyword>
<evidence type="ECO:0000313" key="2">
    <source>
        <dbReference type="Ensembl" id="ENSSORP00005034275.1"/>
    </source>
</evidence>
<reference evidence="2" key="2">
    <citation type="submission" date="2025-09" db="UniProtKB">
        <authorList>
            <consortium name="Ensembl"/>
        </authorList>
    </citation>
    <scope>IDENTIFICATION</scope>
</reference>
<feature type="transmembrane region" description="Helical" evidence="1">
    <location>
        <begin position="63"/>
        <end position="87"/>
    </location>
</feature>
<dbReference type="Ensembl" id="ENSSORT00005035192.1">
    <property type="protein sequence ID" value="ENSSORP00005034275.1"/>
    <property type="gene ID" value="ENSSORG00005016204.1"/>
</dbReference>
<proteinExistence type="predicted"/>